<comment type="caution">
    <text evidence="1">The sequence shown here is derived from an EMBL/GenBank/DDBJ whole genome shotgun (WGS) entry which is preliminary data.</text>
</comment>
<sequence>MGDVTWVRDPLGGSDLVATVPVGCGPAGEPLEPEAWARRAAFSPDATWMTTWKQSHPGYEVLEAPQAVIGTWPLMVVGAAVRPVTGGPRESIYPPTRVRVSGLCAAWPDVPAAED</sequence>
<dbReference type="EMBL" id="RBWV01000010">
    <property type="protein sequence ID" value="RKS77863.1"/>
    <property type="molecule type" value="Genomic_DNA"/>
</dbReference>
<reference evidence="1 2" key="1">
    <citation type="submission" date="2018-10" db="EMBL/GenBank/DDBJ databases">
        <title>Genomic Encyclopedia of Archaeal and Bacterial Type Strains, Phase II (KMG-II): from individual species to whole genera.</title>
        <authorList>
            <person name="Goeker M."/>
        </authorList>
    </citation>
    <scope>NUCLEOTIDE SEQUENCE [LARGE SCALE GENOMIC DNA]</scope>
    <source>
        <strain evidence="1 2">RP-AC37</strain>
    </source>
</reference>
<dbReference type="AlphaFoldDB" id="A0A420XSL3"/>
<gene>
    <name evidence="1" type="ORF">CLV35_1565</name>
</gene>
<accession>A0A420XSL3</accession>
<name>A0A420XSL3_9ACTN</name>
<organism evidence="1 2">
    <name type="scientific">Motilibacter peucedani</name>
    <dbReference type="NCBI Taxonomy" id="598650"/>
    <lineage>
        <taxon>Bacteria</taxon>
        <taxon>Bacillati</taxon>
        <taxon>Actinomycetota</taxon>
        <taxon>Actinomycetes</taxon>
        <taxon>Motilibacterales</taxon>
        <taxon>Motilibacteraceae</taxon>
        <taxon>Motilibacter</taxon>
    </lineage>
</organism>
<proteinExistence type="predicted"/>
<dbReference type="Proteomes" id="UP000281955">
    <property type="component" value="Unassembled WGS sequence"/>
</dbReference>
<keyword evidence="2" id="KW-1185">Reference proteome</keyword>
<protein>
    <submittedName>
        <fullName evidence="1">Uncharacterized protein</fullName>
    </submittedName>
</protein>
<dbReference type="InParanoid" id="A0A420XSL3"/>
<evidence type="ECO:0000313" key="2">
    <source>
        <dbReference type="Proteomes" id="UP000281955"/>
    </source>
</evidence>
<evidence type="ECO:0000313" key="1">
    <source>
        <dbReference type="EMBL" id="RKS77863.1"/>
    </source>
</evidence>